<feature type="transmembrane region" description="Helical" evidence="7">
    <location>
        <begin position="136"/>
        <end position="152"/>
    </location>
</feature>
<comment type="subcellular location">
    <subcellularLocation>
        <location evidence="1">Nucleus</location>
        <location evidence="1">Nucleoplasm</location>
    </subcellularLocation>
</comment>
<evidence type="ECO:0000256" key="5">
    <source>
        <dbReference type="ARBA" id="ARBA00023306"/>
    </source>
</evidence>
<dbReference type="Araport" id="AT5G48820"/>
<keyword evidence="11" id="KW-1185">Reference proteome</keyword>
<sequence>MGKYMKKSKITGDISVMEVSKATAPSPGVRTRAAKTLALKRLNSSAADSALPNDSSCYLQLRSRRLEKPSSLIEPKQPPRVHRSGIKESGSRSRVDSVNSVPVAQSSNEDECFDNFVSVQVSCGENSLGFESRHRFVVFFFFFLFFMFPLLVCTRESTPCNFVEDMEIMVTPGSSTRSMCRATKEYTREQDNVIPTTSEMEEFFAYAEQQQQRLFMEKYNFDIVNDIPLSGRYEWVQVKP</sequence>
<evidence type="ECO:0007829" key="13">
    <source>
        <dbReference type="PeptideAtlas" id="F4K388"/>
    </source>
</evidence>
<reference evidence="10 11" key="1">
    <citation type="journal article" date="2000" name="Nature">
        <title>Sequence and analysis of chromosome 5 of the plant Arabidopsis thaliana.</title>
        <authorList>
            <consortium name="Kazusa DNA Research Institute"/>
            <consortium name="Cold Spring Harbor and Washington University in St Louis Sequencing Consortium"/>
            <consortium name="European Union Arabidopsis Genome Sequencing Consortium"/>
            <person name="Tabata S."/>
            <person name="Kaneko T."/>
            <person name="Nakamura Y."/>
            <person name="Kotani H."/>
            <person name="Kato T."/>
            <person name="Asamizu E."/>
            <person name="Miyajima N."/>
            <person name="Sasamoto S."/>
            <person name="Kimura T."/>
            <person name="Hosouchi T."/>
            <person name="Kawashima K."/>
            <person name="Kohara M."/>
            <person name="Matsumoto M."/>
            <person name="Matsuno A."/>
            <person name="Muraki A."/>
            <person name="Nakayama S."/>
            <person name="Nakazaki N."/>
            <person name="Naruo K."/>
            <person name="Okumura S."/>
            <person name="Shinpo S."/>
            <person name="Takeuchi C."/>
            <person name="Wada T."/>
            <person name="Watanabe A."/>
            <person name="Yamada M."/>
            <person name="Yasuda M."/>
            <person name="Sato S."/>
            <person name="de la Bastide M."/>
            <person name="Huang E."/>
            <person name="Spiegel L."/>
            <person name="Gnoj L."/>
            <person name="O'Shaughnessy A."/>
            <person name="Preston R."/>
            <person name="Habermann K."/>
            <person name="Murray J."/>
            <person name="Johnson D."/>
            <person name="Rohlfing T."/>
            <person name="Nelson J."/>
            <person name="Stoneking T."/>
            <person name="Pepin K."/>
            <person name="Spieth J."/>
            <person name="Sekhon M."/>
            <person name="Armstrong J."/>
            <person name="Becker M."/>
            <person name="Belter E."/>
            <person name="Cordum H."/>
            <person name="Cordes M."/>
            <person name="Courtney L."/>
            <person name="Courtney W."/>
            <person name="Dante M."/>
            <person name="Du H."/>
            <person name="Edwards J."/>
            <person name="Fryman J."/>
            <person name="Haakensen B."/>
            <person name="Lamar E."/>
            <person name="Latreille P."/>
            <person name="Leonard S."/>
            <person name="Meyer R."/>
            <person name="Mulvaney E."/>
            <person name="Ozersky P."/>
            <person name="Riley A."/>
            <person name="Strowmatt C."/>
            <person name="Wagner-McPherson C."/>
            <person name="Wollam A."/>
            <person name="Yoakum M."/>
            <person name="Bell M."/>
            <person name="Dedhia N."/>
            <person name="Parnell L."/>
            <person name="Shah R."/>
            <person name="Rodriguez M."/>
            <person name="See L.H."/>
            <person name="Vil D."/>
            <person name="Baker J."/>
            <person name="Kirchoff K."/>
            <person name="Toth K."/>
            <person name="King L."/>
            <person name="Bahret A."/>
            <person name="Miller B."/>
            <person name="Marra M."/>
            <person name="Martienssen R."/>
            <person name="McCombie W.R."/>
            <person name="Wilson R.K."/>
            <person name="Murphy G."/>
            <person name="Bancroft I."/>
            <person name="Volckaert G."/>
            <person name="Wambutt R."/>
            <person name="Dusterhoft A."/>
            <person name="Stiekema W."/>
            <person name="Pohl T."/>
            <person name="Entian K.D."/>
            <person name="Terryn N."/>
            <person name="Hartley N."/>
            <person name="Bent E."/>
            <person name="Johnson S."/>
            <person name="Langham S.A."/>
            <person name="McCullagh B."/>
            <person name="Robben J."/>
            <person name="Grymonprez B."/>
            <person name="Zimmermann W."/>
            <person name="Ramsperger U."/>
            <person name="Wedler H."/>
            <person name="Balke K."/>
            <person name="Wedler E."/>
            <person name="Peters S."/>
            <person name="van Staveren M."/>
            <person name="Dirkse W."/>
            <person name="Mooijman P."/>
            <person name="Lankhorst R.K."/>
            <person name="Weitzenegger T."/>
            <person name="Bothe G."/>
            <person name="Rose M."/>
            <person name="Hauf J."/>
            <person name="Berneiser S."/>
            <person name="Hempel S."/>
            <person name="Feldpausch M."/>
            <person name="Lamberth S."/>
            <person name="Villarroel R."/>
            <person name="Gielen J."/>
            <person name="Ardiles W."/>
            <person name="Bents O."/>
            <person name="Lemcke K."/>
            <person name="Kolesov G."/>
            <person name="Mayer K."/>
            <person name="Rudd S."/>
            <person name="Schoof H."/>
            <person name="Schueller C."/>
            <person name="Zaccaria P."/>
            <person name="Mewes H.W."/>
            <person name="Bevan M."/>
            <person name="Fransz P."/>
        </authorList>
    </citation>
    <scope>NUCLEOTIDE SEQUENCE [LARGE SCALE GENOMIC DNA]</scope>
    <source>
        <strain evidence="11">cv. Columbia</strain>
    </source>
</reference>
<gene>
    <name evidence="10 12" type="primary">ICK6</name>
    <name evidence="10" type="synonym">KIP-RELATED PROTEIN 3</name>
    <name evidence="10" type="synonym">KRP3</name>
    <name evidence="9 10" type="ordered locus">At5g48820</name>
    <name evidence="10" type="ORF">K24G6.15</name>
    <name evidence="10" type="ORF">K24G6_15</name>
</gene>
<dbReference type="Pfam" id="PF02234">
    <property type="entry name" value="CDI"/>
    <property type="match status" value="1"/>
</dbReference>
<dbReference type="Gene3D" id="4.10.365.10">
    <property type="entry name" value="p27"/>
    <property type="match status" value="1"/>
</dbReference>
<dbReference type="EMBL" id="CP002688">
    <property type="protein sequence ID" value="AED95729.1"/>
    <property type="molecule type" value="Genomic_DNA"/>
</dbReference>
<keyword evidence="7" id="KW-0472">Membrane</keyword>
<keyword evidence="13" id="KW-1267">Proteomics identification</keyword>
<dbReference type="AlphaFoldDB" id="F4K388"/>
<keyword evidence="7" id="KW-1133">Transmembrane helix</keyword>
<keyword evidence="7" id="KW-0812">Transmembrane</keyword>
<dbReference type="ExpressionAtlas" id="F4K388">
    <property type="expression patterns" value="baseline and differential"/>
</dbReference>
<dbReference type="FunFam" id="4.10.365.10:FF:000004">
    <property type="entry name" value="Cyclin-dependent kinase inhibitor 4"/>
    <property type="match status" value="1"/>
</dbReference>
<proteinExistence type="evidence at protein level"/>
<evidence type="ECO:0000256" key="4">
    <source>
        <dbReference type="ARBA" id="ARBA00023242"/>
    </source>
</evidence>
<evidence type="ECO:0000259" key="8">
    <source>
        <dbReference type="Pfam" id="PF02234"/>
    </source>
</evidence>
<evidence type="ECO:0000313" key="12">
    <source>
        <dbReference type="TAIR" id="AT5G48820"/>
    </source>
</evidence>
<feature type="region of interest" description="Disordered" evidence="6">
    <location>
        <begin position="69"/>
        <end position="101"/>
    </location>
</feature>
<dbReference type="RefSeq" id="NP_001190495.1">
    <property type="nucleotide sequence ID" value="NM_001203566.1"/>
</dbReference>
<evidence type="ECO:0000313" key="9">
    <source>
        <dbReference type="Araport" id="AT5G48820"/>
    </source>
</evidence>
<accession>F4K388</accession>
<evidence type="ECO:0000256" key="1">
    <source>
        <dbReference type="ARBA" id="ARBA00004642"/>
    </source>
</evidence>
<evidence type="ECO:0000313" key="11">
    <source>
        <dbReference type="Proteomes" id="UP000006548"/>
    </source>
</evidence>
<dbReference type="GO" id="GO:0016301">
    <property type="term" value="F:kinase activity"/>
    <property type="evidence" value="ECO:0007669"/>
    <property type="project" value="UniProtKB-KW"/>
</dbReference>
<keyword evidence="3" id="KW-0649">Protein kinase inhibitor</keyword>
<keyword evidence="4" id="KW-0539">Nucleus</keyword>
<evidence type="ECO:0000256" key="6">
    <source>
        <dbReference type="SAM" id="MobiDB-lite"/>
    </source>
</evidence>
<evidence type="ECO:0000256" key="7">
    <source>
        <dbReference type="SAM" id="Phobius"/>
    </source>
</evidence>
<organism evidence="10 11">
    <name type="scientific">Arabidopsis thaliana</name>
    <name type="common">Mouse-ear cress</name>
    <dbReference type="NCBI Taxonomy" id="3702"/>
    <lineage>
        <taxon>Eukaryota</taxon>
        <taxon>Viridiplantae</taxon>
        <taxon>Streptophyta</taxon>
        <taxon>Embryophyta</taxon>
        <taxon>Tracheophyta</taxon>
        <taxon>Spermatophyta</taxon>
        <taxon>Magnoliopsida</taxon>
        <taxon>eudicotyledons</taxon>
        <taxon>Gunneridae</taxon>
        <taxon>Pentapetalae</taxon>
        <taxon>rosids</taxon>
        <taxon>malvids</taxon>
        <taxon>Brassicales</taxon>
        <taxon>Brassicaceae</taxon>
        <taxon>Camelineae</taxon>
        <taxon>Arabidopsis</taxon>
    </lineage>
</organism>
<dbReference type="InterPro" id="IPR044898">
    <property type="entry name" value="CDI_dom_sf"/>
</dbReference>
<dbReference type="PANTHER" id="PTHR46776">
    <property type="entry name" value="CYCLIN-DEPENDENT KINASE INHIBITOR 4-RELATED"/>
    <property type="match status" value="1"/>
</dbReference>
<dbReference type="InterPro" id="IPR044275">
    <property type="entry name" value="KRP"/>
</dbReference>
<evidence type="ECO:0000256" key="3">
    <source>
        <dbReference type="ARBA" id="ARBA00023013"/>
    </source>
</evidence>
<dbReference type="GO" id="GO:0005654">
    <property type="term" value="C:nucleoplasm"/>
    <property type="evidence" value="ECO:0007669"/>
    <property type="project" value="UniProtKB-SubCell"/>
</dbReference>
<dbReference type="GO" id="GO:0004861">
    <property type="term" value="F:cyclin-dependent protein serine/threonine kinase inhibitor activity"/>
    <property type="evidence" value="ECO:0007669"/>
    <property type="project" value="InterPro"/>
</dbReference>
<dbReference type="InterPro" id="IPR003175">
    <property type="entry name" value="CDI_dom"/>
</dbReference>
<keyword evidence="10" id="KW-0808">Transferase</keyword>
<dbReference type="Proteomes" id="UP000006548">
    <property type="component" value="Chromosome 5"/>
</dbReference>
<evidence type="ECO:0000313" key="10">
    <source>
        <dbReference type="EMBL" id="AED95729.1"/>
    </source>
</evidence>
<reference evidence="11" key="2">
    <citation type="journal article" date="2017" name="Plant J.">
        <title>Araport11: a complete reannotation of the Arabidopsis thaliana reference genome.</title>
        <authorList>
            <person name="Cheng C.Y."/>
            <person name="Krishnakumar V."/>
            <person name="Chan A.P."/>
            <person name="Thibaud-Nissen F."/>
            <person name="Schobel S."/>
            <person name="Town C.D."/>
        </authorList>
    </citation>
    <scope>GENOME REANNOTATION</scope>
    <source>
        <strain evidence="11">cv. Columbia</strain>
    </source>
</reference>
<protein>
    <submittedName>
        <fullName evidence="10">Inhibitor/interactor with cyclin-dependent kinase</fullName>
    </submittedName>
</protein>
<comment type="similarity">
    <text evidence="2">Belongs to the CDI family. ICK/KRP subfamily.</text>
</comment>
<dbReference type="GeneID" id="834940"/>
<keyword evidence="5" id="KW-0131">Cell cycle</keyword>
<dbReference type="PIRSF" id="PIRSF017811">
    <property type="entry name" value="CDK_inhib_pln"/>
    <property type="match status" value="1"/>
</dbReference>
<dbReference type="OrthoDB" id="6373236at2759"/>
<evidence type="ECO:0000256" key="2">
    <source>
        <dbReference type="ARBA" id="ARBA00010274"/>
    </source>
</evidence>
<feature type="domain" description="Cyclin-dependent kinase inhibitor" evidence="8">
    <location>
        <begin position="194"/>
        <end position="238"/>
    </location>
</feature>
<name>F4K388_ARATH</name>
<dbReference type="TAIR" id="AT5G48820">
    <property type="gene designation" value="ICK6"/>
</dbReference>
<dbReference type="GO" id="GO:0051726">
    <property type="term" value="P:regulation of cell cycle"/>
    <property type="evidence" value="ECO:0007669"/>
    <property type="project" value="InterPro"/>
</dbReference>
<feature type="compositionally biased region" description="Basic and acidic residues" evidence="6">
    <location>
        <begin position="85"/>
        <end position="95"/>
    </location>
</feature>
<keyword evidence="10" id="KW-0418">Kinase</keyword>